<reference evidence="2" key="2">
    <citation type="submission" date="2021-08" db="EMBL/GenBank/DDBJ databases">
        <authorList>
            <person name="Tani A."/>
            <person name="Ola A."/>
            <person name="Ogura Y."/>
            <person name="Katsura K."/>
            <person name="Hayashi T."/>
        </authorList>
    </citation>
    <scope>NUCLEOTIDE SEQUENCE</scope>
    <source>
        <strain evidence="2">KCTC 52305</strain>
    </source>
</reference>
<proteinExistence type="predicted"/>
<comment type="caution">
    <text evidence="2">The sequence shown here is derived from an EMBL/GenBank/DDBJ whole genome shotgun (WGS) entry which is preliminary data.</text>
</comment>
<dbReference type="InterPro" id="IPR011048">
    <property type="entry name" value="Haem_d1_sf"/>
</dbReference>
<reference evidence="2" key="1">
    <citation type="journal article" date="2021" name="Front. Microbiol.">
        <title>Comprehensive Comparative Genomics and Phenotyping of Methylobacterium Species.</title>
        <authorList>
            <person name="Alessa O."/>
            <person name="Ogura Y."/>
            <person name="Fujitani Y."/>
            <person name="Takami H."/>
            <person name="Hayashi T."/>
            <person name="Sahin N."/>
            <person name="Tani A."/>
        </authorList>
    </citation>
    <scope>NUCLEOTIDE SEQUENCE</scope>
    <source>
        <strain evidence="2">KCTC 52305</strain>
    </source>
</reference>
<gene>
    <name evidence="2" type="ORF">OPKNFCMD_1218</name>
</gene>
<feature type="signal peptide" evidence="1">
    <location>
        <begin position="1"/>
        <end position="22"/>
    </location>
</feature>
<name>A0ABQ4QTI0_9HYPH</name>
<evidence type="ECO:0000313" key="2">
    <source>
        <dbReference type="EMBL" id="GJD48497.1"/>
    </source>
</evidence>
<organism evidence="2 3">
    <name type="scientific">Methylobacterium crusticola</name>
    <dbReference type="NCBI Taxonomy" id="1697972"/>
    <lineage>
        <taxon>Bacteria</taxon>
        <taxon>Pseudomonadati</taxon>
        <taxon>Pseudomonadota</taxon>
        <taxon>Alphaproteobacteria</taxon>
        <taxon>Hyphomicrobiales</taxon>
        <taxon>Methylobacteriaceae</taxon>
        <taxon>Methylobacterium</taxon>
    </lineage>
</organism>
<feature type="chain" id="PRO_5046928810" description="YncE family protein" evidence="1">
    <location>
        <begin position="23"/>
        <end position="389"/>
    </location>
</feature>
<dbReference type="InterPro" id="IPR051200">
    <property type="entry name" value="Host-pathogen_enzymatic-act"/>
</dbReference>
<sequence length="389" mass="39912">MRIRMRAAALAAAALGATAVGATALRAELAVSANDGHTLLNDAGIQVAAPPPAADSVTVLDLSANPPRVVGEVAAPASVVGPPQSVALAPDESFALVTSATRIDPGDPAKIIPDDRVSVIDLRATPPKVAATLQAGKGAAGVSINRQGTLALVANRMEGTVSVFTIAKGTLTPAGKIDLGNDKAGPSHVVFTRDGREAYLTRDNDSKISVLAVDGSTVTYTKRDLTAGMRPYGIEITPSGDVAVVANVGTSSGDQDTVSVIDLRARPPRVVNTVTVGATPEGVRISPDGRFVAVIAENGSNLAKTSPFYGEKGWLRIFALSGVELTKVAEAPIGRWCQGAVWTRDGRSVLVQCMIDRRVERFGFDGTALAPAEPVALGAGGAGFRTAEP</sequence>
<keyword evidence="3" id="KW-1185">Reference proteome</keyword>
<dbReference type="Pfam" id="PF10282">
    <property type="entry name" value="Lactonase"/>
    <property type="match status" value="1"/>
</dbReference>
<dbReference type="SUPFAM" id="SSF51004">
    <property type="entry name" value="C-terminal (heme d1) domain of cytochrome cd1-nitrite reductase"/>
    <property type="match status" value="1"/>
</dbReference>
<dbReference type="PANTHER" id="PTHR47197:SF3">
    <property type="entry name" value="DIHYDRO-HEME D1 DEHYDROGENASE"/>
    <property type="match status" value="1"/>
</dbReference>
<evidence type="ECO:0000256" key="1">
    <source>
        <dbReference type="SAM" id="SignalP"/>
    </source>
</evidence>
<accession>A0ABQ4QTI0</accession>
<keyword evidence="1" id="KW-0732">Signal</keyword>
<dbReference type="RefSeq" id="WP_128560897.1">
    <property type="nucleotide sequence ID" value="NZ_BPQH01000003.1"/>
</dbReference>
<dbReference type="Proteomes" id="UP001055167">
    <property type="component" value="Unassembled WGS sequence"/>
</dbReference>
<dbReference type="InterPro" id="IPR015943">
    <property type="entry name" value="WD40/YVTN_repeat-like_dom_sf"/>
</dbReference>
<protein>
    <recommendedName>
        <fullName evidence="4">YncE family protein</fullName>
    </recommendedName>
</protein>
<dbReference type="InterPro" id="IPR019405">
    <property type="entry name" value="Lactonase_7-beta_prop"/>
</dbReference>
<dbReference type="EMBL" id="BPQH01000003">
    <property type="protein sequence ID" value="GJD48497.1"/>
    <property type="molecule type" value="Genomic_DNA"/>
</dbReference>
<evidence type="ECO:0000313" key="3">
    <source>
        <dbReference type="Proteomes" id="UP001055167"/>
    </source>
</evidence>
<dbReference type="Gene3D" id="2.130.10.10">
    <property type="entry name" value="YVTN repeat-like/Quinoprotein amine dehydrogenase"/>
    <property type="match status" value="3"/>
</dbReference>
<evidence type="ECO:0008006" key="4">
    <source>
        <dbReference type="Google" id="ProtNLM"/>
    </source>
</evidence>
<dbReference type="PANTHER" id="PTHR47197">
    <property type="entry name" value="PROTEIN NIRF"/>
    <property type="match status" value="1"/>
</dbReference>